<dbReference type="Proteomes" id="UP000007798">
    <property type="component" value="Unassembled WGS sequence"/>
</dbReference>
<feature type="region of interest" description="Disordered" evidence="1">
    <location>
        <begin position="164"/>
        <end position="215"/>
    </location>
</feature>
<keyword evidence="4" id="KW-1185">Reference proteome</keyword>
<dbReference type="PANTHER" id="PTHR21505">
    <property type="entry name" value="MADF DOMAIN-CONTAINING PROTEIN-RELATED"/>
    <property type="match status" value="1"/>
</dbReference>
<feature type="region of interest" description="Disordered" evidence="1">
    <location>
        <begin position="119"/>
        <end position="140"/>
    </location>
</feature>
<dbReference type="OrthoDB" id="10051975at2759"/>
<sequence>MEWTREKTLLLISEYRQRRGLWDMTCDEYRKKDVKQKLLNEVSGVLGGNIPIQELEKKFHTLRTQYHREISRMKRKEPYNSKWFGFKNLSFLSSPYACRSTKGRIKTDQKFVLGEVSADNNSSSMNEEYSLRKSHPSKGAQELEKLIEETTKDVDDMDEQDVVEDVVESKPKLSKDLNGPASYVHQINEDDPEPVETQPQPQQTQHHHHHHQPATTMMDLHPHSQYQNHHHHHHQPTPMETVSFQANESGELHYQSTPNASNSSSVHVVPTRIIKIQRRDTINQEDGYFEEQQAPSSMTPAPKRIYYDPNATTATILTTSSAAPSLSANTSTPNVSNGTTSIATGTLRLPRLNNVVNSSTLSPPKAPSPPVPAAAPTSTSPRDEFSTYGEYVANEMRAMNNREVLIALKHKINTAIFEANMAELQK</sequence>
<reference evidence="3 4" key="1">
    <citation type="journal article" date="2007" name="Nature">
        <title>Evolution of genes and genomes on the Drosophila phylogeny.</title>
        <authorList>
            <consortium name="Drosophila 12 Genomes Consortium"/>
            <person name="Clark A.G."/>
            <person name="Eisen M.B."/>
            <person name="Smith D.R."/>
            <person name="Bergman C.M."/>
            <person name="Oliver B."/>
            <person name="Markow T.A."/>
            <person name="Kaufman T.C."/>
            <person name="Kellis M."/>
            <person name="Gelbart W."/>
            <person name="Iyer V.N."/>
            <person name="Pollard D.A."/>
            <person name="Sackton T.B."/>
            <person name="Larracuente A.M."/>
            <person name="Singh N.D."/>
            <person name="Abad J.P."/>
            <person name="Abt D.N."/>
            <person name="Adryan B."/>
            <person name="Aguade M."/>
            <person name="Akashi H."/>
            <person name="Anderson W.W."/>
            <person name="Aquadro C.F."/>
            <person name="Ardell D.H."/>
            <person name="Arguello R."/>
            <person name="Artieri C.G."/>
            <person name="Barbash D.A."/>
            <person name="Barker D."/>
            <person name="Barsanti P."/>
            <person name="Batterham P."/>
            <person name="Batzoglou S."/>
            <person name="Begun D."/>
            <person name="Bhutkar A."/>
            <person name="Blanco E."/>
            <person name="Bosak S.A."/>
            <person name="Bradley R.K."/>
            <person name="Brand A.D."/>
            <person name="Brent M.R."/>
            <person name="Brooks A.N."/>
            <person name="Brown R.H."/>
            <person name="Butlin R.K."/>
            <person name="Caggese C."/>
            <person name="Calvi B.R."/>
            <person name="Bernardo de Carvalho A."/>
            <person name="Caspi A."/>
            <person name="Castrezana S."/>
            <person name="Celniker S.E."/>
            <person name="Chang J.L."/>
            <person name="Chapple C."/>
            <person name="Chatterji S."/>
            <person name="Chinwalla A."/>
            <person name="Civetta A."/>
            <person name="Clifton S.W."/>
            <person name="Comeron J.M."/>
            <person name="Costello J.C."/>
            <person name="Coyne J.A."/>
            <person name="Daub J."/>
            <person name="David R.G."/>
            <person name="Delcher A.L."/>
            <person name="Delehaunty K."/>
            <person name="Do C.B."/>
            <person name="Ebling H."/>
            <person name="Edwards K."/>
            <person name="Eickbush T."/>
            <person name="Evans J.D."/>
            <person name="Filipski A."/>
            <person name="Findeiss S."/>
            <person name="Freyhult E."/>
            <person name="Fulton L."/>
            <person name="Fulton R."/>
            <person name="Garcia A.C."/>
            <person name="Gardiner A."/>
            <person name="Garfield D.A."/>
            <person name="Garvin B.E."/>
            <person name="Gibson G."/>
            <person name="Gilbert D."/>
            <person name="Gnerre S."/>
            <person name="Godfrey J."/>
            <person name="Good R."/>
            <person name="Gotea V."/>
            <person name="Gravely B."/>
            <person name="Greenberg A.J."/>
            <person name="Griffiths-Jones S."/>
            <person name="Gross S."/>
            <person name="Guigo R."/>
            <person name="Gustafson E.A."/>
            <person name="Haerty W."/>
            <person name="Hahn M.W."/>
            <person name="Halligan D.L."/>
            <person name="Halpern A.L."/>
            <person name="Halter G.M."/>
            <person name="Han M.V."/>
            <person name="Heger A."/>
            <person name="Hillier L."/>
            <person name="Hinrichs A.S."/>
            <person name="Holmes I."/>
            <person name="Hoskins R.A."/>
            <person name="Hubisz M.J."/>
            <person name="Hultmark D."/>
            <person name="Huntley M.A."/>
            <person name="Jaffe D.B."/>
            <person name="Jagadeeshan S."/>
            <person name="Jeck W.R."/>
            <person name="Johnson J."/>
            <person name="Jones C.D."/>
            <person name="Jordan W.C."/>
            <person name="Karpen G.H."/>
            <person name="Kataoka E."/>
            <person name="Keightley P.D."/>
            <person name="Kheradpour P."/>
            <person name="Kirkness E.F."/>
            <person name="Koerich L.B."/>
            <person name="Kristiansen K."/>
            <person name="Kudrna D."/>
            <person name="Kulathinal R.J."/>
            <person name="Kumar S."/>
            <person name="Kwok R."/>
            <person name="Lander E."/>
            <person name="Langley C.H."/>
            <person name="Lapoint R."/>
            <person name="Lazzaro B.P."/>
            <person name="Lee S.J."/>
            <person name="Levesque L."/>
            <person name="Li R."/>
            <person name="Lin C.F."/>
            <person name="Lin M.F."/>
            <person name="Lindblad-Toh K."/>
            <person name="Llopart A."/>
            <person name="Long M."/>
            <person name="Low L."/>
            <person name="Lozovsky E."/>
            <person name="Lu J."/>
            <person name="Luo M."/>
            <person name="Machado C.A."/>
            <person name="Makalowski W."/>
            <person name="Marzo M."/>
            <person name="Matsuda M."/>
            <person name="Matzkin L."/>
            <person name="McAllister B."/>
            <person name="McBride C.S."/>
            <person name="McKernan B."/>
            <person name="McKernan K."/>
            <person name="Mendez-Lago M."/>
            <person name="Minx P."/>
            <person name="Mollenhauer M.U."/>
            <person name="Montooth K."/>
            <person name="Mount S.M."/>
            <person name="Mu X."/>
            <person name="Myers E."/>
            <person name="Negre B."/>
            <person name="Newfeld S."/>
            <person name="Nielsen R."/>
            <person name="Noor M.A."/>
            <person name="O'Grady P."/>
            <person name="Pachter L."/>
            <person name="Papaceit M."/>
            <person name="Parisi M.J."/>
            <person name="Parisi M."/>
            <person name="Parts L."/>
            <person name="Pedersen J.S."/>
            <person name="Pesole G."/>
            <person name="Phillippy A.M."/>
            <person name="Ponting C.P."/>
            <person name="Pop M."/>
            <person name="Porcelli D."/>
            <person name="Powell J.R."/>
            <person name="Prohaska S."/>
            <person name="Pruitt K."/>
            <person name="Puig M."/>
            <person name="Quesneville H."/>
            <person name="Ram K.R."/>
            <person name="Rand D."/>
            <person name="Rasmussen M.D."/>
            <person name="Reed L.K."/>
            <person name="Reenan R."/>
            <person name="Reily A."/>
            <person name="Remington K.A."/>
            <person name="Rieger T.T."/>
            <person name="Ritchie M.G."/>
            <person name="Robin C."/>
            <person name="Rogers Y.H."/>
            <person name="Rohde C."/>
            <person name="Rozas J."/>
            <person name="Rubenfield M.J."/>
            <person name="Ruiz A."/>
            <person name="Russo S."/>
            <person name="Salzberg S.L."/>
            <person name="Sanchez-Gracia A."/>
            <person name="Saranga D.J."/>
            <person name="Sato H."/>
            <person name="Schaeffer S.W."/>
            <person name="Schatz M.C."/>
            <person name="Schlenke T."/>
            <person name="Schwartz R."/>
            <person name="Segarra C."/>
            <person name="Singh R.S."/>
            <person name="Sirot L."/>
            <person name="Sirota M."/>
            <person name="Sisneros N.B."/>
            <person name="Smith C.D."/>
            <person name="Smith T.F."/>
            <person name="Spieth J."/>
            <person name="Stage D.E."/>
            <person name="Stark A."/>
            <person name="Stephan W."/>
            <person name="Strausberg R.L."/>
            <person name="Strempel S."/>
            <person name="Sturgill D."/>
            <person name="Sutton G."/>
            <person name="Sutton G.G."/>
            <person name="Tao W."/>
            <person name="Teichmann S."/>
            <person name="Tobari Y.N."/>
            <person name="Tomimura Y."/>
            <person name="Tsolas J.M."/>
            <person name="Valente V.L."/>
            <person name="Venter E."/>
            <person name="Venter J.C."/>
            <person name="Vicario S."/>
            <person name="Vieira F.G."/>
            <person name="Vilella A.J."/>
            <person name="Villasante A."/>
            <person name="Walenz B."/>
            <person name="Wang J."/>
            <person name="Wasserman M."/>
            <person name="Watts T."/>
            <person name="Wilson D."/>
            <person name="Wilson R.K."/>
            <person name="Wing R.A."/>
            <person name="Wolfner M.F."/>
            <person name="Wong A."/>
            <person name="Wong G.K."/>
            <person name="Wu C.I."/>
            <person name="Wu G."/>
            <person name="Yamamoto D."/>
            <person name="Yang H.P."/>
            <person name="Yang S.P."/>
            <person name="Yorke J.A."/>
            <person name="Yoshida K."/>
            <person name="Zdobnov E."/>
            <person name="Zhang P."/>
            <person name="Zhang Y."/>
            <person name="Zimin A.V."/>
            <person name="Baldwin J."/>
            <person name="Abdouelleil A."/>
            <person name="Abdulkadir J."/>
            <person name="Abebe A."/>
            <person name="Abera B."/>
            <person name="Abreu J."/>
            <person name="Acer S.C."/>
            <person name="Aftuck L."/>
            <person name="Alexander A."/>
            <person name="An P."/>
            <person name="Anderson E."/>
            <person name="Anderson S."/>
            <person name="Arachi H."/>
            <person name="Azer M."/>
            <person name="Bachantsang P."/>
            <person name="Barry A."/>
            <person name="Bayul T."/>
            <person name="Berlin A."/>
            <person name="Bessette D."/>
            <person name="Bloom T."/>
            <person name="Blye J."/>
            <person name="Boguslavskiy L."/>
            <person name="Bonnet C."/>
            <person name="Boukhgalter B."/>
            <person name="Bourzgui I."/>
            <person name="Brown A."/>
            <person name="Cahill P."/>
            <person name="Channer S."/>
            <person name="Cheshatsang Y."/>
            <person name="Chuda L."/>
            <person name="Citroen M."/>
            <person name="Collymore A."/>
            <person name="Cooke P."/>
            <person name="Costello M."/>
            <person name="D'Aco K."/>
            <person name="Daza R."/>
            <person name="De Haan G."/>
            <person name="DeGray S."/>
            <person name="DeMaso C."/>
            <person name="Dhargay N."/>
            <person name="Dooley K."/>
            <person name="Dooley E."/>
            <person name="Doricent M."/>
            <person name="Dorje P."/>
            <person name="Dorjee K."/>
            <person name="Dupes A."/>
            <person name="Elong R."/>
            <person name="Falk J."/>
            <person name="Farina A."/>
            <person name="Faro S."/>
            <person name="Ferguson D."/>
            <person name="Fisher S."/>
            <person name="Foley C.D."/>
            <person name="Franke A."/>
            <person name="Friedrich D."/>
            <person name="Gadbois L."/>
            <person name="Gearin G."/>
            <person name="Gearin C.R."/>
            <person name="Giannoukos G."/>
            <person name="Goode T."/>
            <person name="Graham J."/>
            <person name="Grandbois E."/>
            <person name="Grewal S."/>
            <person name="Gyaltsen K."/>
            <person name="Hafez N."/>
            <person name="Hagos B."/>
            <person name="Hall J."/>
            <person name="Henson C."/>
            <person name="Hollinger A."/>
            <person name="Honan T."/>
            <person name="Huard M.D."/>
            <person name="Hughes L."/>
            <person name="Hurhula B."/>
            <person name="Husby M.E."/>
            <person name="Kamat A."/>
            <person name="Kanga B."/>
            <person name="Kashin S."/>
            <person name="Khazanovich D."/>
            <person name="Kisner P."/>
            <person name="Lance K."/>
            <person name="Lara M."/>
            <person name="Lee W."/>
            <person name="Lennon N."/>
            <person name="Letendre F."/>
            <person name="LeVine R."/>
            <person name="Lipovsky A."/>
            <person name="Liu X."/>
            <person name="Liu J."/>
            <person name="Liu S."/>
            <person name="Lokyitsang T."/>
            <person name="Lokyitsang Y."/>
            <person name="Lubonja R."/>
            <person name="Lui A."/>
            <person name="MacDonald P."/>
            <person name="Magnisalis V."/>
            <person name="Maru K."/>
            <person name="Matthews C."/>
            <person name="McCusker W."/>
            <person name="McDonough S."/>
            <person name="Mehta T."/>
            <person name="Meldrim J."/>
            <person name="Meneus L."/>
            <person name="Mihai O."/>
            <person name="Mihalev A."/>
            <person name="Mihova T."/>
            <person name="Mittelman R."/>
            <person name="Mlenga V."/>
            <person name="Montmayeur A."/>
            <person name="Mulrain L."/>
            <person name="Navidi A."/>
            <person name="Naylor J."/>
            <person name="Negash T."/>
            <person name="Nguyen T."/>
            <person name="Nguyen N."/>
            <person name="Nicol R."/>
            <person name="Norbu C."/>
            <person name="Norbu N."/>
            <person name="Novod N."/>
            <person name="O'Neill B."/>
            <person name="Osman S."/>
            <person name="Markiewicz E."/>
            <person name="Oyono O.L."/>
            <person name="Patti C."/>
            <person name="Phunkhang P."/>
            <person name="Pierre F."/>
            <person name="Priest M."/>
            <person name="Raghuraman S."/>
            <person name="Rege F."/>
            <person name="Reyes R."/>
            <person name="Rise C."/>
            <person name="Rogov P."/>
            <person name="Ross K."/>
            <person name="Ryan E."/>
            <person name="Settipalli S."/>
            <person name="Shea T."/>
            <person name="Sherpa N."/>
            <person name="Shi L."/>
            <person name="Shih D."/>
            <person name="Sparrow T."/>
            <person name="Spaulding J."/>
            <person name="Stalker J."/>
            <person name="Stange-Thomann N."/>
            <person name="Stavropoulos S."/>
            <person name="Stone C."/>
            <person name="Strader C."/>
            <person name="Tesfaye S."/>
            <person name="Thomson T."/>
            <person name="Thoulutsang Y."/>
            <person name="Thoulutsang D."/>
            <person name="Topham K."/>
            <person name="Topping I."/>
            <person name="Tsamla T."/>
            <person name="Vassiliev H."/>
            <person name="Vo A."/>
            <person name="Wangchuk T."/>
            <person name="Wangdi T."/>
            <person name="Weiand M."/>
            <person name="Wilkinson J."/>
            <person name="Wilson A."/>
            <person name="Yadav S."/>
            <person name="Young G."/>
            <person name="Yu Q."/>
            <person name="Zembek L."/>
            <person name="Zhong D."/>
            <person name="Zimmer A."/>
            <person name="Zwirko Z."/>
            <person name="Jaffe D.B."/>
            <person name="Alvarez P."/>
            <person name="Brockman W."/>
            <person name="Butler J."/>
            <person name="Chin C."/>
            <person name="Gnerre S."/>
            <person name="Grabherr M."/>
            <person name="Kleber M."/>
            <person name="Mauceli E."/>
            <person name="MacCallum I."/>
        </authorList>
    </citation>
    <scope>NUCLEOTIDE SEQUENCE [LARGE SCALE GENOMIC DNA]</scope>
    <source>
        <strain evidence="4">Tucson 14030-0811.24</strain>
    </source>
</reference>
<gene>
    <name evidence="3" type="primary">Dwil\GK13919</name>
    <name evidence="3" type="ORF">Dwil_GK13919</name>
</gene>
<dbReference type="PANTHER" id="PTHR21505:SF12">
    <property type="entry name" value="MADF DOMAIN-CONTAINING PROTEIN-RELATED"/>
    <property type="match status" value="1"/>
</dbReference>
<proteinExistence type="predicted"/>
<dbReference type="OMA" id="HREINRM"/>
<dbReference type="GO" id="GO:0000785">
    <property type="term" value="C:chromatin"/>
    <property type="evidence" value="ECO:0007669"/>
    <property type="project" value="EnsemblMetazoa"/>
</dbReference>
<feature type="region of interest" description="Disordered" evidence="1">
    <location>
        <begin position="324"/>
        <end position="385"/>
    </location>
</feature>
<dbReference type="eggNOG" id="ENOG502SDRG">
    <property type="taxonomic scope" value="Eukaryota"/>
</dbReference>
<dbReference type="HOGENOM" id="CLU_671343_0_0_1"/>
<dbReference type="InterPro" id="IPR006578">
    <property type="entry name" value="MADF-dom"/>
</dbReference>
<dbReference type="GO" id="GO:0140585">
    <property type="term" value="F:promoter-enhancer loop anchoring activity"/>
    <property type="evidence" value="ECO:0007669"/>
    <property type="project" value="EnsemblMetazoa"/>
</dbReference>
<dbReference type="InParanoid" id="B4NK14"/>
<dbReference type="AlphaFoldDB" id="B4NK14"/>
<evidence type="ECO:0000259" key="2">
    <source>
        <dbReference type="PROSITE" id="PS51029"/>
    </source>
</evidence>
<accession>B4NK14</accession>
<dbReference type="EMBL" id="CH964272">
    <property type="protein sequence ID" value="EDW84016.1"/>
    <property type="molecule type" value="Genomic_DNA"/>
</dbReference>
<feature type="compositionally biased region" description="Polar residues" evidence="1">
    <location>
        <begin position="333"/>
        <end position="344"/>
    </location>
</feature>
<dbReference type="PhylomeDB" id="B4NK14"/>
<dbReference type="Pfam" id="PF10545">
    <property type="entry name" value="MADF_DNA_bdg"/>
    <property type="match status" value="1"/>
</dbReference>
<name>B4NK14_DROWI</name>
<dbReference type="GO" id="GO:0140588">
    <property type="term" value="P:chromatin looping"/>
    <property type="evidence" value="ECO:0007669"/>
    <property type="project" value="EnsemblMetazoa"/>
</dbReference>
<feature type="compositionally biased region" description="Pro residues" evidence="1">
    <location>
        <begin position="364"/>
        <end position="373"/>
    </location>
</feature>
<evidence type="ECO:0000313" key="4">
    <source>
        <dbReference type="Proteomes" id="UP000007798"/>
    </source>
</evidence>
<dbReference type="PROSITE" id="PS51029">
    <property type="entry name" value="MADF"/>
    <property type="match status" value="1"/>
</dbReference>
<dbReference type="SMART" id="SM00595">
    <property type="entry name" value="MADF"/>
    <property type="match status" value="1"/>
</dbReference>
<protein>
    <recommendedName>
        <fullName evidence="2">MADF domain-containing protein</fullName>
    </recommendedName>
</protein>
<feature type="domain" description="MADF" evidence="2">
    <location>
        <begin position="10"/>
        <end position="97"/>
    </location>
</feature>
<dbReference type="STRING" id="7260.B4NK14"/>
<dbReference type="KEGG" id="dwi:6650343"/>
<dbReference type="FunCoup" id="B4NK14">
    <property type="interactions" value="199"/>
</dbReference>
<evidence type="ECO:0000313" key="3">
    <source>
        <dbReference type="EMBL" id="EDW84016.1"/>
    </source>
</evidence>
<evidence type="ECO:0000256" key="1">
    <source>
        <dbReference type="SAM" id="MobiDB-lite"/>
    </source>
</evidence>
<organism evidence="3 4">
    <name type="scientific">Drosophila willistoni</name>
    <name type="common">Fruit fly</name>
    <dbReference type="NCBI Taxonomy" id="7260"/>
    <lineage>
        <taxon>Eukaryota</taxon>
        <taxon>Metazoa</taxon>
        <taxon>Ecdysozoa</taxon>
        <taxon>Arthropoda</taxon>
        <taxon>Hexapoda</taxon>
        <taxon>Insecta</taxon>
        <taxon>Pterygota</taxon>
        <taxon>Neoptera</taxon>
        <taxon>Endopterygota</taxon>
        <taxon>Diptera</taxon>
        <taxon>Brachycera</taxon>
        <taxon>Muscomorpha</taxon>
        <taxon>Ephydroidea</taxon>
        <taxon>Drosophilidae</taxon>
        <taxon>Drosophila</taxon>
        <taxon>Sophophora</taxon>
    </lineage>
</organism>